<evidence type="ECO:0000256" key="2">
    <source>
        <dbReference type="HAMAP-Rule" id="MF_00048"/>
    </source>
</evidence>
<sequence>MQDTQQGTTERTRRTKAPARKGTARGEDGSPSRRAAAATARKAGSGRSGARDRGQGAPHDARGPAAARRPDEHRADTGRSTNNGLGRYGEQVAARRLVADGLRILERNWRCAEGELDIVALDGETLAVCEVKTRSERSFQQPTEAIDAVKADRLRRLAERWLAERWPVHFAALAEGVSAPGAGPSFTTAAGVSVPGASPVDACASGAGSPGPEQSGAGDRGPGAATGAVGGVPWPAPPPPGGVRIDLVAVINRIKGAATVEHLRGVV</sequence>
<dbReference type="GO" id="GO:0003676">
    <property type="term" value="F:nucleic acid binding"/>
    <property type="evidence" value="ECO:0007669"/>
    <property type="project" value="InterPro"/>
</dbReference>
<dbReference type="Pfam" id="PF02021">
    <property type="entry name" value="UPF0102"/>
    <property type="match status" value="1"/>
</dbReference>
<dbReference type="Proteomes" id="UP000617734">
    <property type="component" value="Unassembled WGS sequence"/>
</dbReference>
<evidence type="ECO:0000256" key="3">
    <source>
        <dbReference type="SAM" id="MobiDB-lite"/>
    </source>
</evidence>
<feature type="compositionally biased region" description="Basic residues" evidence="3">
    <location>
        <begin position="13"/>
        <end position="23"/>
    </location>
</feature>
<keyword evidence="5" id="KW-1185">Reference proteome</keyword>
<dbReference type="SUPFAM" id="SSF52980">
    <property type="entry name" value="Restriction endonuclease-like"/>
    <property type="match status" value="1"/>
</dbReference>
<dbReference type="AlphaFoldDB" id="A0A919G1W4"/>
<feature type="region of interest" description="Disordered" evidence="3">
    <location>
        <begin position="203"/>
        <end position="238"/>
    </location>
</feature>
<dbReference type="PANTHER" id="PTHR34039:SF1">
    <property type="entry name" value="UPF0102 PROTEIN YRAN"/>
    <property type="match status" value="1"/>
</dbReference>
<accession>A0A919G1W4</accession>
<evidence type="ECO:0000313" key="5">
    <source>
        <dbReference type="Proteomes" id="UP000617734"/>
    </source>
</evidence>
<dbReference type="Gene3D" id="3.40.1350.10">
    <property type="match status" value="1"/>
</dbReference>
<dbReference type="InterPro" id="IPR011856">
    <property type="entry name" value="tRNA_endonuc-like_dom_sf"/>
</dbReference>
<dbReference type="PANTHER" id="PTHR34039">
    <property type="entry name" value="UPF0102 PROTEIN YRAN"/>
    <property type="match status" value="1"/>
</dbReference>
<dbReference type="CDD" id="cd20736">
    <property type="entry name" value="PoNe_Nuclease"/>
    <property type="match status" value="1"/>
</dbReference>
<organism evidence="4 5">
    <name type="scientific">Kitasatospora indigofera</name>
    <dbReference type="NCBI Taxonomy" id="67307"/>
    <lineage>
        <taxon>Bacteria</taxon>
        <taxon>Bacillati</taxon>
        <taxon>Actinomycetota</taxon>
        <taxon>Actinomycetes</taxon>
        <taxon>Kitasatosporales</taxon>
        <taxon>Streptomycetaceae</taxon>
        <taxon>Kitasatospora</taxon>
    </lineage>
</organism>
<dbReference type="EMBL" id="BNBO01000030">
    <property type="protein sequence ID" value="GHH76702.1"/>
    <property type="molecule type" value="Genomic_DNA"/>
</dbReference>
<feature type="region of interest" description="Disordered" evidence="3">
    <location>
        <begin position="1"/>
        <end position="87"/>
    </location>
</feature>
<name>A0A919G1W4_9ACTN</name>
<comment type="caution">
    <text evidence="4">The sequence shown here is derived from an EMBL/GenBank/DDBJ whole genome shotgun (WGS) entry which is preliminary data.</text>
</comment>
<comment type="similarity">
    <text evidence="1 2">Belongs to the UPF0102 family.</text>
</comment>
<dbReference type="NCBIfam" id="NF009154">
    <property type="entry name" value="PRK12497.3-3"/>
    <property type="match status" value="1"/>
</dbReference>
<gene>
    <name evidence="4" type="ORF">GCM10018781_48420</name>
</gene>
<evidence type="ECO:0000256" key="1">
    <source>
        <dbReference type="ARBA" id="ARBA00006738"/>
    </source>
</evidence>
<feature type="compositionally biased region" description="Basic and acidic residues" evidence="3">
    <location>
        <begin position="49"/>
        <end position="77"/>
    </location>
</feature>
<dbReference type="HAMAP" id="MF_00048">
    <property type="entry name" value="UPF0102"/>
    <property type="match status" value="1"/>
</dbReference>
<reference evidence="4" key="1">
    <citation type="journal article" date="2014" name="Int. J. Syst. Evol. Microbiol.">
        <title>Complete genome sequence of Corynebacterium casei LMG S-19264T (=DSM 44701T), isolated from a smear-ripened cheese.</title>
        <authorList>
            <consortium name="US DOE Joint Genome Institute (JGI-PGF)"/>
            <person name="Walter F."/>
            <person name="Albersmeier A."/>
            <person name="Kalinowski J."/>
            <person name="Ruckert C."/>
        </authorList>
    </citation>
    <scope>NUCLEOTIDE SEQUENCE</scope>
    <source>
        <strain evidence="4">JCM 4646</strain>
    </source>
</reference>
<feature type="compositionally biased region" description="Low complexity" evidence="3">
    <location>
        <begin position="222"/>
        <end position="233"/>
    </location>
</feature>
<dbReference type="InterPro" id="IPR011335">
    <property type="entry name" value="Restrct_endonuc-II-like"/>
</dbReference>
<reference evidence="4" key="2">
    <citation type="submission" date="2020-09" db="EMBL/GenBank/DDBJ databases">
        <authorList>
            <person name="Sun Q."/>
            <person name="Ohkuma M."/>
        </authorList>
    </citation>
    <scope>NUCLEOTIDE SEQUENCE</scope>
    <source>
        <strain evidence="4">JCM 4646</strain>
    </source>
</reference>
<feature type="compositionally biased region" description="Low complexity" evidence="3">
    <location>
        <begin position="32"/>
        <end position="45"/>
    </location>
</feature>
<dbReference type="InterPro" id="IPR003509">
    <property type="entry name" value="UPF0102_YraN-like"/>
</dbReference>
<protein>
    <recommendedName>
        <fullName evidence="2">UPF0102 protein GCM10018781_48420</fullName>
    </recommendedName>
</protein>
<proteinExistence type="inferred from homology"/>
<evidence type="ECO:0000313" key="4">
    <source>
        <dbReference type="EMBL" id="GHH76702.1"/>
    </source>
</evidence>